<evidence type="ECO:0000313" key="1">
    <source>
        <dbReference type="EMBL" id="KAJ6636501.1"/>
    </source>
</evidence>
<protein>
    <submittedName>
        <fullName evidence="1">Uncharacterized protein</fullName>
    </submittedName>
</protein>
<dbReference type="EMBL" id="WJQU01000004">
    <property type="protein sequence ID" value="KAJ6636501.1"/>
    <property type="molecule type" value="Genomic_DNA"/>
</dbReference>
<accession>A0A9Q0MR74</accession>
<sequence length="139" mass="16507">MLLRRLFESIVVCVLKIEFAKLLIDLFKLLVNLRFRFHWLIGVSFIPKRDEATKYIEGITLYKKKITKTKSFTGFFGFIQTMASIRHMIYTIRSIIEINSDNKNTIHSSTYLQHRETSNDHDISMKLRFTRTFQLLKAL</sequence>
<comment type="caution">
    <text evidence="1">The sequence shown here is derived from an EMBL/GenBank/DDBJ whole genome shotgun (WGS) entry which is preliminary data.</text>
</comment>
<evidence type="ECO:0000313" key="2">
    <source>
        <dbReference type="Proteomes" id="UP001151699"/>
    </source>
</evidence>
<dbReference type="AlphaFoldDB" id="A0A9Q0MR74"/>
<reference evidence="1" key="1">
    <citation type="submission" date="2022-07" db="EMBL/GenBank/DDBJ databases">
        <authorList>
            <person name="Trinca V."/>
            <person name="Uliana J.V.C."/>
            <person name="Torres T.T."/>
            <person name="Ward R.J."/>
            <person name="Monesi N."/>
        </authorList>
    </citation>
    <scope>NUCLEOTIDE SEQUENCE</scope>
    <source>
        <strain evidence="1">HSMRA1968</strain>
        <tissue evidence="1">Whole embryos</tissue>
    </source>
</reference>
<gene>
    <name evidence="1" type="ORF">Bhyg_15091</name>
</gene>
<dbReference type="Proteomes" id="UP001151699">
    <property type="component" value="Chromosome C"/>
</dbReference>
<proteinExistence type="predicted"/>
<name>A0A9Q0MR74_9DIPT</name>
<keyword evidence="2" id="KW-1185">Reference proteome</keyword>
<organism evidence="1 2">
    <name type="scientific">Pseudolycoriella hygida</name>
    <dbReference type="NCBI Taxonomy" id="35572"/>
    <lineage>
        <taxon>Eukaryota</taxon>
        <taxon>Metazoa</taxon>
        <taxon>Ecdysozoa</taxon>
        <taxon>Arthropoda</taxon>
        <taxon>Hexapoda</taxon>
        <taxon>Insecta</taxon>
        <taxon>Pterygota</taxon>
        <taxon>Neoptera</taxon>
        <taxon>Endopterygota</taxon>
        <taxon>Diptera</taxon>
        <taxon>Nematocera</taxon>
        <taxon>Sciaroidea</taxon>
        <taxon>Sciaridae</taxon>
        <taxon>Pseudolycoriella</taxon>
    </lineage>
</organism>